<sequence length="196" mass="22113">MFNHEVIGLRNKSFGLMIDLWCCLIQRDFNARTPIVYDYLSVIGGAMLDPSSVKVIVFAHSQGALILSAVVKLIEREAILQGVKHKVEMYTIGSAARSFGTRKYCGQEIHGGFGRVEHYSNEWDWVARTGVLSNIEASVGVHYIRKKQAGHLPLIHYFPDDRFLVSSPGSKLATYLKSVQNKRRARKARRQKAKHA</sequence>
<dbReference type="Proteomes" id="UP000092666">
    <property type="component" value="Unassembled WGS sequence"/>
</dbReference>
<dbReference type="PANTHER" id="PTHR42044:SF2">
    <property type="entry name" value="DUF676 DOMAIN-CONTAINING PROTEIN"/>
    <property type="match status" value="1"/>
</dbReference>
<protein>
    <recommendedName>
        <fullName evidence="3">DUF676 domain-containing protein</fullName>
    </recommendedName>
</protein>
<reference evidence="1 2" key="1">
    <citation type="submission" date="2013-07" db="EMBL/GenBank/DDBJ databases">
        <title>The Genome Sequence of Cryptococcus heveanensis BCC8398.</title>
        <authorList>
            <consortium name="The Broad Institute Genome Sequencing Platform"/>
            <person name="Cuomo C."/>
            <person name="Litvintseva A."/>
            <person name="Chen Y."/>
            <person name="Heitman J."/>
            <person name="Sun S."/>
            <person name="Springer D."/>
            <person name="Dromer F."/>
            <person name="Young S.K."/>
            <person name="Zeng Q."/>
            <person name="Gargeya S."/>
            <person name="Fitzgerald M."/>
            <person name="Abouelleil A."/>
            <person name="Alvarado L."/>
            <person name="Berlin A.M."/>
            <person name="Chapman S.B."/>
            <person name="Dewar J."/>
            <person name="Goldberg J."/>
            <person name="Griggs A."/>
            <person name="Gujja S."/>
            <person name="Hansen M."/>
            <person name="Howarth C."/>
            <person name="Imamovic A."/>
            <person name="Larimer J."/>
            <person name="McCowan C."/>
            <person name="Murphy C."/>
            <person name="Pearson M."/>
            <person name="Priest M."/>
            <person name="Roberts A."/>
            <person name="Saif S."/>
            <person name="Shea T."/>
            <person name="Sykes S."/>
            <person name="Wortman J."/>
            <person name="Nusbaum C."/>
            <person name="Birren B."/>
        </authorList>
    </citation>
    <scope>NUCLEOTIDE SEQUENCE [LARGE SCALE GENOMIC DNA]</scope>
    <source>
        <strain evidence="1 2">BCC8398</strain>
    </source>
</reference>
<accession>A0A1B9GXR9</accession>
<dbReference type="AlphaFoldDB" id="A0A1B9GXR9"/>
<dbReference type="STRING" id="1296120.A0A1B9GXR9"/>
<evidence type="ECO:0000313" key="2">
    <source>
        <dbReference type="Proteomes" id="UP000092666"/>
    </source>
</evidence>
<gene>
    <name evidence="1" type="ORF">I316_02315</name>
</gene>
<dbReference type="EMBL" id="KI669497">
    <property type="protein sequence ID" value="OCF35822.1"/>
    <property type="molecule type" value="Genomic_DNA"/>
</dbReference>
<evidence type="ECO:0008006" key="3">
    <source>
        <dbReference type="Google" id="ProtNLM"/>
    </source>
</evidence>
<dbReference type="PANTHER" id="PTHR42044">
    <property type="entry name" value="DUF676 DOMAIN-CONTAINING PROTEIN-RELATED"/>
    <property type="match status" value="1"/>
</dbReference>
<proteinExistence type="predicted"/>
<name>A0A1B9GXR9_9TREE</name>
<organism evidence="1 2">
    <name type="scientific">Kwoniella heveanensis BCC8398</name>
    <dbReference type="NCBI Taxonomy" id="1296120"/>
    <lineage>
        <taxon>Eukaryota</taxon>
        <taxon>Fungi</taxon>
        <taxon>Dikarya</taxon>
        <taxon>Basidiomycota</taxon>
        <taxon>Agaricomycotina</taxon>
        <taxon>Tremellomycetes</taxon>
        <taxon>Tremellales</taxon>
        <taxon>Cryptococcaceae</taxon>
        <taxon>Kwoniella</taxon>
    </lineage>
</organism>
<reference evidence="2" key="2">
    <citation type="submission" date="2013-12" db="EMBL/GenBank/DDBJ databases">
        <title>Evolution of pathogenesis and genome organization in the Tremellales.</title>
        <authorList>
            <person name="Cuomo C."/>
            <person name="Litvintseva A."/>
            <person name="Heitman J."/>
            <person name="Chen Y."/>
            <person name="Sun S."/>
            <person name="Springer D."/>
            <person name="Dromer F."/>
            <person name="Young S."/>
            <person name="Zeng Q."/>
            <person name="Chapman S."/>
            <person name="Gujja S."/>
            <person name="Saif S."/>
            <person name="Birren B."/>
        </authorList>
    </citation>
    <scope>NUCLEOTIDE SEQUENCE [LARGE SCALE GENOMIC DNA]</scope>
    <source>
        <strain evidence="2">BCC8398</strain>
    </source>
</reference>
<keyword evidence="2" id="KW-1185">Reference proteome</keyword>
<evidence type="ECO:0000313" key="1">
    <source>
        <dbReference type="EMBL" id="OCF35822.1"/>
    </source>
</evidence>
<dbReference type="OrthoDB" id="202545at2759"/>